<protein>
    <submittedName>
        <fullName evidence="2">Uncharacterized protein</fullName>
    </submittedName>
</protein>
<dbReference type="EnsemblPlants" id="evm.model.ctgX53.1">
    <property type="protein sequence ID" value="cds.evm.model.ctgX53.1"/>
    <property type="gene ID" value="evm.TU.ctgX53.1"/>
</dbReference>
<dbReference type="Gramene" id="evm.model.ctgX53.1">
    <property type="protein sequence ID" value="cds.evm.model.ctgX53.1"/>
    <property type="gene ID" value="evm.TU.ctgX53.1"/>
</dbReference>
<dbReference type="GO" id="GO:0016628">
    <property type="term" value="F:oxidoreductase activity, acting on the CH-CH group of donors, NAD or NADP as acceptor"/>
    <property type="evidence" value="ECO:0007669"/>
    <property type="project" value="TreeGrafter"/>
</dbReference>
<dbReference type="InterPro" id="IPR040165">
    <property type="entry name" value="Diminuto-like"/>
</dbReference>
<evidence type="ECO:0000313" key="2">
    <source>
        <dbReference type="EnsemblPlants" id="cds.evm.model.ctgX53.1"/>
    </source>
</evidence>
<evidence type="ECO:0000256" key="1">
    <source>
        <dbReference type="ARBA" id="ARBA00023002"/>
    </source>
</evidence>
<keyword evidence="1" id="KW-0560">Oxidoreductase</keyword>
<keyword evidence="3" id="KW-1185">Reference proteome</keyword>
<dbReference type="Proteomes" id="UP000596661">
    <property type="component" value="Unassembled WGS sequence"/>
</dbReference>
<reference evidence="2" key="1">
    <citation type="submission" date="2021-03" db="UniProtKB">
        <authorList>
            <consortium name="EnsemblPlants"/>
        </authorList>
    </citation>
    <scope>IDENTIFICATION</scope>
</reference>
<dbReference type="GO" id="GO:0016020">
    <property type="term" value="C:membrane"/>
    <property type="evidence" value="ECO:0007669"/>
    <property type="project" value="TreeGrafter"/>
</dbReference>
<name>A0A803QSI1_CANSA</name>
<proteinExistence type="predicted"/>
<dbReference type="PANTHER" id="PTHR10801">
    <property type="entry name" value="24-DEHYDROCHOLESTEROL REDUCTASE"/>
    <property type="match status" value="1"/>
</dbReference>
<sequence>MEKWLIENYGFQSQYAMFELDEEKFWRMFDAGLYEHCMRKYGAVGTFMSVYYKSKKGPTSEALEADGRMSYGGRALNKGEHRRSKGVSDEIGGEEKTVAIIARAFDLDGQNDGNLIFVKIGEDDMGRGVNYFGVK</sequence>
<dbReference type="GO" id="GO:0008202">
    <property type="term" value="P:steroid metabolic process"/>
    <property type="evidence" value="ECO:0007669"/>
    <property type="project" value="TreeGrafter"/>
</dbReference>
<organism evidence="2 3">
    <name type="scientific">Cannabis sativa</name>
    <name type="common">Hemp</name>
    <name type="synonym">Marijuana</name>
    <dbReference type="NCBI Taxonomy" id="3483"/>
    <lineage>
        <taxon>Eukaryota</taxon>
        <taxon>Viridiplantae</taxon>
        <taxon>Streptophyta</taxon>
        <taxon>Embryophyta</taxon>
        <taxon>Tracheophyta</taxon>
        <taxon>Spermatophyta</taxon>
        <taxon>Magnoliopsida</taxon>
        <taxon>eudicotyledons</taxon>
        <taxon>Gunneridae</taxon>
        <taxon>Pentapetalae</taxon>
        <taxon>rosids</taxon>
        <taxon>fabids</taxon>
        <taxon>Rosales</taxon>
        <taxon>Cannabaceae</taxon>
        <taxon>Cannabis</taxon>
    </lineage>
</organism>
<dbReference type="GO" id="GO:0005737">
    <property type="term" value="C:cytoplasm"/>
    <property type="evidence" value="ECO:0007669"/>
    <property type="project" value="TreeGrafter"/>
</dbReference>
<dbReference type="PANTHER" id="PTHR10801:SF0">
    <property type="entry name" value="DELTA(24)-STEROL REDUCTASE"/>
    <property type="match status" value="1"/>
</dbReference>
<dbReference type="AlphaFoldDB" id="A0A803QSI1"/>
<accession>A0A803QSI1</accession>
<evidence type="ECO:0000313" key="3">
    <source>
        <dbReference type="Proteomes" id="UP000596661"/>
    </source>
</evidence>